<reference evidence="2" key="1">
    <citation type="journal article" date="2020" name="Stud. Mycol.">
        <title>101 Dothideomycetes genomes: a test case for predicting lifestyles and emergence of pathogens.</title>
        <authorList>
            <person name="Haridas S."/>
            <person name="Albert R."/>
            <person name="Binder M."/>
            <person name="Bloem J."/>
            <person name="Labutti K."/>
            <person name="Salamov A."/>
            <person name="Andreopoulos B."/>
            <person name="Baker S."/>
            <person name="Barry K."/>
            <person name="Bills G."/>
            <person name="Bluhm B."/>
            <person name="Cannon C."/>
            <person name="Castanera R."/>
            <person name="Culley D."/>
            <person name="Daum C."/>
            <person name="Ezra D."/>
            <person name="Gonzalez J."/>
            <person name="Henrissat B."/>
            <person name="Kuo A."/>
            <person name="Liang C."/>
            <person name="Lipzen A."/>
            <person name="Lutzoni F."/>
            <person name="Magnuson J."/>
            <person name="Mondo S."/>
            <person name="Nolan M."/>
            <person name="Ohm R."/>
            <person name="Pangilinan J."/>
            <person name="Park H.-J."/>
            <person name="Ramirez L."/>
            <person name="Alfaro M."/>
            <person name="Sun H."/>
            <person name="Tritt A."/>
            <person name="Yoshinaga Y."/>
            <person name="Zwiers L.-H."/>
            <person name="Turgeon B."/>
            <person name="Goodwin S."/>
            <person name="Spatafora J."/>
            <person name="Crous P."/>
            <person name="Grigoriev I."/>
        </authorList>
    </citation>
    <scope>NUCLEOTIDE SEQUENCE</scope>
    <source>
        <strain evidence="2">CBS 269.34</strain>
    </source>
</reference>
<name>A0A6A6R3R3_9PEZI</name>
<dbReference type="AlphaFoldDB" id="A0A6A6R3R3"/>
<keyword evidence="3" id="KW-1185">Reference proteome</keyword>
<evidence type="ECO:0000313" key="2">
    <source>
        <dbReference type="EMBL" id="KAF2498982.1"/>
    </source>
</evidence>
<feature type="compositionally biased region" description="Basic and acidic residues" evidence="1">
    <location>
        <begin position="50"/>
        <end position="79"/>
    </location>
</feature>
<dbReference type="Proteomes" id="UP000799750">
    <property type="component" value="Unassembled WGS sequence"/>
</dbReference>
<accession>A0A6A6R3R3</accession>
<protein>
    <submittedName>
        <fullName evidence="2">Uncharacterized protein</fullName>
    </submittedName>
</protein>
<evidence type="ECO:0000256" key="1">
    <source>
        <dbReference type="SAM" id="MobiDB-lite"/>
    </source>
</evidence>
<feature type="compositionally biased region" description="Polar residues" evidence="1">
    <location>
        <begin position="36"/>
        <end position="48"/>
    </location>
</feature>
<proteinExistence type="predicted"/>
<sequence length="229" mass="26730">MALRRRTQPPSKKHPASQPNHRHLLSRPARDKMPSEASNTEEGLQQPTRIKKEPFEDEKAGIELASERPSQRPKTEDHHLTIRESSLMPLEIVHRRNAPQQALENRIGWKSTKEIQDDLKILEAERELLRTEKIACQLAAQELEQHHHDIRPPAPPKDMNSRAYLQWATQDVQDYTERVQAETEVLQKELEIRKRRKMILDLKVELRCREECVVWFSLSEKGVVTAARS</sequence>
<evidence type="ECO:0000313" key="3">
    <source>
        <dbReference type="Proteomes" id="UP000799750"/>
    </source>
</evidence>
<organism evidence="2 3">
    <name type="scientific">Lophium mytilinum</name>
    <dbReference type="NCBI Taxonomy" id="390894"/>
    <lineage>
        <taxon>Eukaryota</taxon>
        <taxon>Fungi</taxon>
        <taxon>Dikarya</taxon>
        <taxon>Ascomycota</taxon>
        <taxon>Pezizomycotina</taxon>
        <taxon>Dothideomycetes</taxon>
        <taxon>Pleosporomycetidae</taxon>
        <taxon>Mytilinidiales</taxon>
        <taxon>Mytilinidiaceae</taxon>
        <taxon>Lophium</taxon>
    </lineage>
</organism>
<gene>
    <name evidence="2" type="ORF">BU16DRAFT_536944</name>
</gene>
<dbReference type="EMBL" id="MU004185">
    <property type="protein sequence ID" value="KAF2498982.1"/>
    <property type="molecule type" value="Genomic_DNA"/>
</dbReference>
<feature type="compositionally biased region" description="Basic residues" evidence="1">
    <location>
        <begin position="1"/>
        <end position="25"/>
    </location>
</feature>
<feature type="region of interest" description="Disordered" evidence="1">
    <location>
        <begin position="1"/>
        <end position="79"/>
    </location>
</feature>